<evidence type="ECO:0000256" key="1">
    <source>
        <dbReference type="ARBA" id="ARBA00023125"/>
    </source>
</evidence>
<reference evidence="4 5" key="1">
    <citation type="submission" date="2016-09" db="EMBL/GenBank/DDBJ databases">
        <title>Genome Sequence of Lactobacillus sunkii Strain CG01.</title>
        <authorList>
            <person name="Poehlein A."/>
            <person name="Gabris C."/>
            <person name="Bengelsdorf F.R."/>
            <person name="Duerre P."/>
            <person name="Daniel R."/>
        </authorList>
    </citation>
    <scope>NUCLEOTIDE SEQUENCE [LARGE SCALE GENOMIC DNA]</scope>
    <source>
        <strain evidence="4 5">CG_D</strain>
    </source>
</reference>
<dbReference type="SUPFAM" id="SSF46689">
    <property type="entry name" value="Homeodomain-like"/>
    <property type="match status" value="1"/>
</dbReference>
<accession>A0A1E7XGZ6</accession>
<evidence type="ECO:0000259" key="3">
    <source>
        <dbReference type="PROSITE" id="PS50977"/>
    </source>
</evidence>
<dbReference type="InterPro" id="IPR001647">
    <property type="entry name" value="HTH_TetR"/>
</dbReference>
<comment type="caution">
    <text evidence="4">The sequence shown here is derived from an EMBL/GenBank/DDBJ whole genome shotgun (WGS) entry which is preliminary data.</text>
</comment>
<dbReference type="PANTHER" id="PTHR43479">
    <property type="entry name" value="ACREF/ENVCD OPERON REPRESSOR-RELATED"/>
    <property type="match status" value="1"/>
</dbReference>
<dbReference type="PRINTS" id="PR00455">
    <property type="entry name" value="HTHTETR"/>
</dbReference>
<dbReference type="AlphaFoldDB" id="A0A1E7XGZ6"/>
<gene>
    <name evidence="4" type="primary">betI</name>
    <name evidence="4" type="ORF">LASUN_07940</name>
</gene>
<dbReference type="RefSeq" id="WP_070367442.1">
    <property type="nucleotide sequence ID" value="NZ_JAZHVW010000015.1"/>
</dbReference>
<proteinExistence type="predicted"/>
<dbReference type="PROSITE" id="PS50977">
    <property type="entry name" value="HTH_TETR_2"/>
    <property type="match status" value="1"/>
</dbReference>
<feature type="domain" description="HTH tetR-type" evidence="3">
    <location>
        <begin position="3"/>
        <end position="63"/>
    </location>
</feature>
<dbReference type="InterPro" id="IPR009057">
    <property type="entry name" value="Homeodomain-like_sf"/>
</dbReference>
<dbReference type="Pfam" id="PF00440">
    <property type="entry name" value="TetR_N"/>
    <property type="match status" value="1"/>
</dbReference>
<evidence type="ECO:0000313" key="5">
    <source>
        <dbReference type="Proteomes" id="UP000177010"/>
    </source>
</evidence>
<protein>
    <submittedName>
        <fullName evidence="4">HTH-type transcriptional regulator BetI</fullName>
    </submittedName>
</protein>
<dbReference type="EMBL" id="MIQE01000009">
    <property type="protein sequence ID" value="OFA12242.1"/>
    <property type="molecule type" value="Genomic_DNA"/>
</dbReference>
<sequence>MEKISNEKIISTAEILINRKKTSDITLSQIADELGVTHAAIYKHFKNKQSLWEEVAKTWLNRMVQDQISKNTNHPTTKAEELHDWLWGFVNAKKRAYNENPQMFILNTQYVDNNPFALRSVLTDSYKVIDELMAYHDDHYQRAEAILSAFAVFTLPNFKDSWNEPDYQERFENIWNLIREGI</sequence>
<dbReference type="InterPro" id="IPR050624">
    <property type="entry name" value="HTH-type_Tx_Regulator"/>
</dbReference>
<name>A0A1E7XGZ6_9LACO</name>
<dbReference type="STRING" id="481719.LASUN_07940"/>
<keyword evidence="1 2" id="KW-0238">DNA-binding</keyword>
<organism evidence="4 5">
    <name type="scientific">Lentilactobacillus sunkii</name>
    <dbReference type="NCBI Taxonomy" id="481719"/>
    <lineage>
        <taxon>Bacteria</taxon>
        <taxon>Bacillati</taxon>
        <taxon>Bacillota</taxon>
        <taxon>Bacilli</taxon>
        <taxon>Lactobacillales</taxon>
        <taxon>Lactobacillaceae</taxon>
        <taxon>Lentilactobacillus</taxon>
    </lineage>
</organism>
<evidence type="ECO:0000313" key="4">
    <source>
        <dbReference type="EMBL" id="OFA12242.1"/>
    </source>
</evidence>
<dbReference type="GO" id="GO:0003677">
    <property type="term" value="F:DNA binding"/>
    <property type="evidence" value="ECO:0007669"/>
    <property type="project" value="UniProtKB-UniRule"/>
</dbReference>
<dbReference type="PANTHER" id="PTHR43479:SF11">
    <property type="entry name" value="ACREF_ENVCD OPERON REPRESSOR-RELATED"/>
    <property type="match status" value="1"/>
</dbReference>
<dbReference type="Proteomes" id="UP000177010">
    <property type="component" value="Unassembled WGS sequence"/>
</dbReference>
<feature type="DNA-binding region" description="H-T-H motif" evidence="2">
    <location>
        <begin position="26"/>
        <end position="45"/>
    </location>
</feature>
<dbReference type="Gene3D" id="1.10.357.10">
    <property type="entry name" value="Tetracycline Repressor, domain 2"/>
    <property type="match status" value="1"/>
</dbReference>
<evidence type="ECO:0000256" key="2">
    <source>
        <dbReference type="PROSITE-ProRule" id="PRU00335"/>
    </source>
</evidence>